<proteinExistence type="predicted"/>
<keyword evidence="8" id="KW-1185">Reference proteome</keyword>
<dbReference type="AlphaFoldDB" id="A0A5J5EEY6"/>
<evidence type="ECO:0000256" key="2">
    <source>
        <dbReference type="ARBA" id="ARBA00022692"/>
    </source>
</evidence>
<evidence type="ECO:0000256" key="6">
    <source>
        <dbReference type="SAM" id="Phobius"/>
    </source>
</evidence>
<evidence type="ECO:0000313" key="8">
    <source>
        <dbReference type="Proteomes" id="UP000326924"/>
    </source>
</evidence>
<keyword evidence="4 6" id="KW-0472">Membrane</keyword>
<dbReference type="InParanoid" id="A0A5J5EEY6"/>
<dbReference type="SUPFAM" id="SSF144083">
    <property type="entry name" value="Magnesium transport protein CorA, transmembrane region"/>
    <property type="match status" value="1"/>
</dbReference>
<sequence length="369" mass="42692">MAWFLWSGELKRIRCTTIKVVKNLTFSKPEKGALLDFYFTFEYYTEMKTFKMAWSMLLYSYSSYSENPEPGDGEIKENSGADKKPTKAAVTKAFYGNIDLDLFPDSGIVYFFLALTELKNKWEALLTQAEAHLEDCHRHIILARGESKIPIRALLEDAKTWLLFDRCYKHRSAKVEQFVNLLNEGKSGILWEGTEKEIEEITKLLQAIQGRLEKLGEKNKDLIELLDYGKGQLPTLQKPAEQRQFLFLPAMFVASIFGMNVDLLRNNPRWTYALAWLLITLFLTVLGWFVMRKYKKHSKGLELRRRIEDLVQKGKSPNLPDKWGLLPELGLLRLRLRIPHLALPLGGSRLRPSRAASDEENNLDPKYLQ</sequence>
<organism evidence="7 8">
    <name type="scientific">Sphaerosporella brunnea</name>
    <dbReference type="NCBI Taxonomy" id="1250544"/>
    <lineage>
        <taxon>Eukaryota</taxon>
        <taxon>Fungi</taxon>
        <taxon>Dikarya</taxon>
        <taxon>Ascomycota</taxon>
        <taxon>Pezizomycotina</taxon>
        <taxon>Pezizomycetes</taxon>
        <taxon>Pezizales</taxon>
        <taxon>Pyronemataceae</taxon>
        <taxon>Sphaerosporella</taxon>
    </lineage>
</organism>
<dbReference type="GO" id="GO:0016020">
    <property type="term" value="C:membrane"/>
    <property type="evidence" value="ECO:0007669"/>
    <property type="project" value="UniProtKB-SubCell"/>
</dbReference>
<accession>A0A5J5EEY6</accession>
<protein>
    <submittedName>
        <fullName evidence="7">Uncharacterized protein</fullName>
    </submittedName>
</protein>
<dbReference type="Gene3D" id="1.20.58.340">
    <property type="entry name" value="Magnesium transport protein CorA, transmembrane region"/>
    <property type="match status" value="1"/>
</dbReference>
<feature type="coiled-coil region" evidence="5">
    <location>
        <begin position="198"/>
        <end position="225"/>
    </location>
</feature>
<dbReference type="OrthoDB" id="195446at2759"/>
<gene>
    <name evidence="7" type="ORF">FN846DRAFT_913925</name>
</gene>
<dbReference type="Proteomes" id="UP000326924">
    <property type="component" value="Unassembled WGS sequence"/>
</dbReference>
<keyword evidence="5" id="KW-0175">Coiled coil</keyword>
<name>A0A5J5EEY6_9PEZI</name>
<reference evidence="7 8" key="1">
    <citation type="submission" date="2019-09" db="EMBL/GenBank/DDBJ databases">
        <title>Draft genome of the ectomycorrhizal ascomycete Sphaerosporella brunnea.</title>
        <authorList>
            <consortium name="DOE Joint Genome Institute"/>
            <person name="Benucci G.M."/>
            <person name="Marozzi G."/>
            <person name="Antonielli L."/>
            <person name="Sanchez S."/>
            <person name="Marco P."/>
            <person name="Wang X."/>
            <person name="Falini L.B."/>
            <person name="Barry K."/>
            <person name="Haridas S."/>
            <person name="Lipzen A."/>
            <person name="Labutti K."/>
            <person name="Grigoriev I.V."/>
            <person name="Murat C."/>
            <person name="Martin F."/>
            <person name="Albertini E."/>
            <person name="Donnini D."/>
            <person name="Bonito G."/>
        </authorList>
    </citation>
    <scope>NUCLEOTIDE SEQUENCE [LARGE SCALE GENOMIC DNA]</scope>
    <source>
        <strain evidence="7 8">Sb_GMNB300</strain>
    </source>
</reference>
<keyword evidence="3 6" id="KW-1133">Transmembrane helix</keyword>
<dbReference type="InterPro" id="IPR045863">
    <property type="entry name" value="CorA_TM1_TM2"/>
</dbReference>
<comment type="caution">
    <text evidence="7">The sequence shown here is derived from an EMBL/GenBank/DDBJ whole genome shotgun (WGS) entry which is preliminary data.</text>
</comment>
<comment type="subcellular location">
    <subcellularLocation>
        <location evidence="1">Membrane</location>
        <topology evidence="1">Multi-pass membrane protein</topology>
    </subcellularLocation>
</comment>
<evidence type="ECO:0000256" key="1">
    <source>
        <dbReference type="ARBA" id="ARBA00004141"/>
    </source>
</evidence>
<dbReference type="EMBL" id="VXIS01000430">
    <property type="protein sequence ID" value="KAA8893539.1"/>
    <property type="molecule type" value="Genomic_DNA"/>
</dbReference>
<evidence type="ECO:0000256" key="4">
    <source>
        <dbReference type="ARBA" id="ARBA00023136"/>
    </source>
</evidence>
<evidence type="ECO:0000256" key="5">
    <source>
        <dbReference type="SAM" id="Coils"/>
    </source>
</evidence>
<keyword evidence="2 6" id="KW-0812">Transmembrane</keyword>
<evidence type="ECO:0000256" key="3">
    <source>
        <dbReference type="ARBA" id="ARBA00022989"/>
    </source>
</evidence>
<evidence type="ECO:0000313" key="7">
    <source>
        <dbReference type="EMBL" id="KAA8893539.1"/>
    </source>
</evidence>
<feature type="transmembrane region" description="Helical" evidence="6">
    <location>
        <begin position="270"/>
        <end position="291"/>
    </location>
</feature>